<sequence>MSQLAKGANAPLTDGAPVVAELHCSGAPVDLSALLLDAAGKVRSDADMVFFNQPEAEEGAVRHTPKGGAALPERVVVETAALPADVDRVVLVGSCDPEDESRTFAEVGALTLRAAHGAGESVEFAVPPLTAGERAAVLVELYRRGGGWKIRAVGQGYASGLAGVATDFGISVDEEPTPAPTPPVPAPVAAPPVAEPVAAPPPPLAPPVPAPAPLGAVSLDKGGRVAIGLDKGDADLVVTARLQWDGGSAQRVVRGADLDFYALFVPASDVLPGPLEPGALVRKDHVPQGAPPPAEAIKKRGRYRRPSDEGSKDAVYYKNLGSLKEAPFISLDGDARTPGKETIKITRPAEQGYVLFCAYSALSNGAGSFLSFGAHVVVSDGHGSEVTVPLFEKTRTRYWVAIALADFTVPEGVAIRQIEAYSARMTEKRPLLHRDGTIAMNAGPVEFKHRT</sequence>
<evidence type="ECO:0000313" key="4">
    <source>
        <dbReference type="EMBL" id="RKN08415.1"/>
    </source>
</evidence>
<dbReference type="Proteomes" id="UP000275024">
    <property type="component" value="Unassembled WGS sequence"/>
</dbReference>
<dbReference type="Gene3D" id="2.60.60.30">
    <property type="entry name" value="sav2460 like domains"/>
    <property type="match status" value="1"/>
</dbReference>
<dbReference type="CDD" id="cd06974">
    <property type="entry name" value="TerD_like"/>
    <property type="match status" value="1"/>
</dbReference>
<evidence type="ECO:0000259" key="3">
    <source>
        <dbReference type="Pfam" id="PF02342"/>
    </source>
</evidence>
<evidence type="ECO:0000313" key="5">
    <source>
        <dbReference type="EMBL" id="RKN21550.1"/>
    </source>
</evidence>
<protein>
    <submittedName>
        <fullName evidence="4">Tellurium resistance protein</fullName>
    </submittedName>
</protein>
<feature type="region of interest" description="Disordered" evidence="2">
    <location>
        <begin position="279"/>
        <end position="310"/>
    </location>
</feature>
<dbReference type="Pfam" id="PF02342">
    <property type="entry name" value="TerD"/>
    <property type="match status" value="1"/>
</dbReference>
<accession>A0A3A9W5A4</accession>
<organism evidence="4 7">
    <name type="scientific">Streptomyces radicis</name>
    <dbReference type="NCBI Taxonomy" id="1750517"/>
    <lineage>
        <taxon>Bacteria</taxon>
        <taxon>Bacillati</taxon>
        <taxon>Actinomycetota</taxon>
        <taxon>Actinomycetes</taxon>
        <taxon>Kitasatosporales</taxon>
        <taxon>Streptomycetaceae</taxon>
        <taxon>Streptomyces</taxon>
    </lineage>
</organism>
<evidence type="ECO:0000313" key="6">
    <source>
        <dbReference type="Proteomes" id="UP000268652"/>
    </source>
</evidence>
<keyword evidence="6" id="KW-1185">Reference proteome</keyword>
<dbReference type="InterPro" id="IPR003325">
    <property type="entry name" value="TerD"/>
</dbReference>
<dbReference type="EMBL" id="RBDY01000011">
    <property type="protein sequence ID" value="RKN21550.1"/>
    <property type="molecule type" value="Genomic_DNA"/>
</dbReference>
<dbReference type="RefSeq" id="WP_120697868.1">
    <property type="nucleotide sequence ID" value="NZ_RBDX01000011.1"/>
</dbReference>
<feature type="domain" description="TerD" evidence="3">
    <location>
        <begin position="3"/>
        <end position="168"/>
    </location>
</feature>
<evidence type="ECO:0000256" key="2">
    <source>
        <dbReference type="SAM" id="MobiDB-lite"/>
    </source>
</evidence>
<evidence type="ECO:0000256" key="1">
    <source>
        <dbReference type="ARBA" id="ARBA00008775"/>
    </source>
</evidence>
<comment type="similarity">
    <text evidence="1">Belongs to the CAPAB/TerDEXZ family.</text>
</comment>
<gene>
    <name evidence="5" type="ORF">D7318_16405</name>
    <name evidence="4" type="ORF">D7319_16035</name>
</gene>
<dbReference type="OrthoDB" id="179721at2"/>
<dbReference type="InterPro" id="IPR051324">
    <property type="entry name" value="Stress/Tellurium_Resist"/>
</dbReference>
<name>A0A3A9W5A4_9ACTN</name>
<evidence type="ECO:0000313" key="7">
    <source>
        <dbReference type="Proteomes" id="UP000275024"/>
    </source>
</evidence>
<dbReference type="EMBL" id="RBDX01000011">
    <property type="protein sequence ID" value="RKN08415.1"/>
    <property type="molecule type" value="Genomic_DNA"/>
</dbReference>
<reference evidence="6 7" key="1">
    <citation type="submission" date="2018-09" db="EMBL/GenBank/DDBJ databases">
        <title>Streptomyces sp. nov. DS1-2, an endophytic actinomycete isolated from roots of Dendrobium scabrilingue.</title>
        <authorList>
            <person name="Kuncharoen N."/>
            <person name="Kudo T."/>
            <person name="Ohkuma M."/>
            <person name="Yuki M."/>
            <person name="Tanasupawat S."/>
        </authorList>
    </citation>
    <scope>NUCLEOTIDE SEQUENCE [LARGE SCALE GENOMIC DNA]</scope>
    <source>
        <strain evidence="4 7">AZ1-7</strain>
        <strain evidence="5 6">DS1-2</strain>
    </source>
</reference>
<dbReference type="PANTHER" id="PTHR32097:SF4">
    <property type="entry name" value="GENERAL STRESS PROTEIN 16U"/>
    <property type="match status" value="1"/>
</dbReference>
<dbReference type="AlphaFoldDB" id="A0A3A9W5A4"/>
<dbReference type="Proteomes" id="UP000268652">
    <property type="component" value="Unassembled WGS sequence"/>
</dbReference>
<dbReference type="PANTHER" id="PTHR32097">
    <property type="entry name" value="CAMP-BINDING PROTEIN 1-RELATED"/>
    <property type="match status" value="1"/>
</dbReference>
<proteinExistence type="inferred from homology"/>
<comment type="caution">
    <text evidence="4">The sequence shown here is derived from an EMBL/GenBank/DDBJ whole genome shotgun (WGS) entry which is preliminary data.</text>
</comment>